<evidence type="ECO:0000256" key="1">
    <source>
        <dbReference type="SAM" id="MobiDB-lite"/>
    </source>
</evidence>
<organism evidence="2 3">
    <name type="scientific">Saccharopolyspora erythraea</name>
    <name type="common">Streptomyces erythraeus</name>
    <dbReference type="NCBI Taxonomy" id="1836"/>
    <lineage>
        <taxon>Bacteria</taxon>
        <taxon>Bacillati</taxon>
        <taxon>Actinomycetota</taxon>
        <taxon>Actinomycetes</taxon>
        <taxon>Pseudonocardiales</taxon>
        <taxon>Pseudonocardiaceae</taxon>
        <taxon>Saccharopolyspora</taxon>
    </lineage>
</organism>
<evidence type="ECO:0000313" key="3">
    <source>
        <dbReference type="Proteomes" id="UP001500729"/>
    </source>
</evidence>
<evidence type="ECO:0000313" key="2">
    <source>
        <dbReference type="EMBL" id="GAA0540731.1"/>
    </source>
</evidence>
<feature type="region of interest" description="Disordered" evidence="1">
    <location>
        <begin position="1"/>
        <end position="22"/>
    </location>
</feature>
<feature type="region of interest" description="Disordered" evidence="1">
    <location>
        <begin position="44"/>
        <end position="69"/>
    </location>
</feature>
<dbReference type="EMBL" id="BAAAGS010000032">
    <property type="protein sequence ID" value="GAA0540731.1"/>
    <property type="molecule type" value="Genomic_DNA"/>
</dbReference>
<dbReference type="InterPro" id="IPR036322">
    <property type="entry name" value="WD40_repeat_dom_sf"/>
</dbReference>
<feature type="compositionally biased region" description="Polar residues" evidence="1">
    <location>
        <begin position="48"/>
        <end position="69"/>
    </location>
</feature>
<keyword evidence="3" id="KW-1185">Reference proteome</keyword>
<dbReference type="Gene3D" id="2.130.10.10">
    <property type="entry name" value="YVTN repeat-like/Quinoprotein amine dehydrogenase"/>
    <property type="match status" value="1"/>
</dbReference>
<protein>
    <submittedName>
        <fullName evidence="2">Uncharacterized protein</fullName>
    </submittedName>
</protein>
<name>A0ABP3NBP1_SACER</name>
<accession>A0ABP3NBP1</accession>
<gene>
    <name evidence="2" type="ORF">GCM10009533_44730</name>
</gene>
<comment type="caution">
    <text evidence="2">The sequence shown here is derived from an EMBL/GenBank/DDBJ whole genome shotgun (WGS) entry which is preliminary data.</text>
</comment>
<dbReference type="InterPro" id="IPR015943">
    <property type="entry name" value="WD40/YVTN_repeat-like_dom_sf"/>
</dbReference>
<dbReference type="Proteomes" id="UP001500729">
    <property type="component" value="Unassembled WGS sequence"/>
</dbReference>
<reference evidence="3" key="1">
    <citation type="journal article" date="2019" name="Int. J. Syst. Evol. Microbiol.">
        <title>The Global Catalogue of Microorganisms (GCM) 10K type strain sequencing project: providing services to taxonomists for standard genome sequencing and annotation.</title>
        <authorList>
            <consortium name="The Broad Institute Genomics Platform"/>
            <consortium name="The Broad Institute Genome Sequencing Center for Infectious Disease"/>
            <person name="Wu L."/>
            <person name="Ma J."/>
        </authorList>
    </citation>
    <scope>NUCLEOTIDE SEQUENCE [LARGE SCALE GENOMIC DNA]</scope>
    <source>
        <strain evidence="3">JCM 10303</strain>
    </source>
</reference>
<sequence>MTGHSDGIYDAAFSPDGRMPATRGRDAWVEIRAVASQRRIAAFRGHTGKTSAEASSSPTGTIAWQSLAS</sequence>
<proteinExistence type="predicted"/>
<dbReference type="SUPFAM" id="SSF50978">
    <property type="entry name" value="WD40 repeat-like"/>
    <property type="match status" value="1"/>
</dbReference>